<dbReference type="InterPro" id="IPR002575">
    <property type="entry name" value="Aminoglycoside_PTrfase"/>
</dbReference>
<feature type="domain" description="Aminoglycoside phosphotransferase" evidence="1">
    <location>
        <begin position="88"/>
        <end position="296"/>
    </location>
</feature>
<organism evidence="2 3">
    <name type="scientific">Corynebacterium breve</name>
    <dbReference type="NCBI Taxonomy" id="3049799"/>
    <lineage>
        <taxon>Bacteria</taxon>
        <taxon>Bacillati</taxon>
        <taxon>Actinomycetota</taxon>
        <taxon>Actinomycetes</taxon>
        <taxon>Mycobacteriales</taxon>
        <taxon>Corynebacteriaceae</taxon>
        <taxon>Corynebacterium</taxon>
    </lineage>
</organism>
<evidence type="ECO:0000313" key="2">
    <source>
        <dbReference type="EMBL" id="WIM67114.1"/>
    </source>
</evidence>
<dbReference type="Pfam" id="PF01636">
    <property type="entry name" value="APH"/>
    <property type="match status" value="1"/>
</dbReference>
<dbReference type="Proteomes" id="UP001225598">
    <property type="component" value="Chromosome"/>
</dbReference>
<evidence type="ECO:0000259" key="1">
    <source>
        <dbReference type="Pfam" id="PF01636"/>
    </source>
</evidence>
<dbReference type="EMBL" id="CP126969">
    <property type="protein sequence ID" value="WIM67114.1"/>
    <property type="molecule type" value="Genomic_DNA"/>
</dbReference>
<gene>
    <name evidence="2" type="ORF">QP027_08250</name>
</gene>
<dbReference type="Gene3D" id="3.90.1200.10">
    <property type="match status" value="1"/>
</dbReference>
<name>A0ABY8VFW6_9CORY</name>
<evidence type="ECO:0000313" key="3">
    <source>
        <dbReference type="Proteomes" id="UP001225598"/>
    </source>
</evidence>
<dbReference type="InterPro" id="IPR011009">
    <property type="entry name" value="Kinase-like_dom_sf"/>
</dbReference>
<dbReference type="RefSeq" id="WP_284823976.1">
    <property type="nucleotide sequence ID" value="NZ_CP126969.1"/>
</dbReference>
<proteinExistence type="predicted"/>
<protein>
    <submittedName>
        <fullName evidence="2">Phosphotransferase</fullName>
    </submittedName>
</protein>
<reference evidence="2 3" key="1">
    <citation type="submission" date="2023-05" db="EMBL/GenBank/DDBJ databases">
        <title>Corynebacterium suedekumii sp. nov. and Corynebacterium breve sp. nov. isolated from raw cow's milk.</title>
        <authorList>
            <person name="Baer M.K."/>
            <person name="Mehl L."/>
            <person name="Hellmuth R."/>
            <person name="Marke G."/>
            <person name="Lipski A."/>
        </authorList>
    </citation>
    <scope>NUCLEOTIDE SEQUENCE [LARGE SCALE GENOMIC DNA]</scope>
    <source>
        <strain evidence="2 3">R4</strain>
    </source>
</reference>
<sequence>MDLSQERFYGAKSEPIDSVDMERSCPTGVFQWQILRVAHGDTVDLYQVLYDETTDHDCLNSDDGAAAYLAHASSFGEIHGDFSGTAAEPLGADQSNTSLIVDDDWMVKVYRKLEPGVNPDVELLSAIGDCPNVAGVRGHVSYELNGKPYTLAMMQQRIKDGKDGFDLAQATEDFGDLACELGKATRTVHDHLARAFGTETVTMASIGASLNQHLDELLPQAPQLAELEDTIRAFYHQLSGTDVEIQRIHGDLHLGQTLRTGDRWYLIDFEGEPARPLEQRVLPDHRARDIAGMVRSIGYVAALSERDQEWEQAIVDKYLSGYGPIDRDLLAAYVIDKAAYEVVYEANNRPELVDVPLRAITTLTQG</sequence>
<accession>A0ABY8VFW6</accession>
<keyword evidence="3" id="KW-1185">Reference proteome</keyword>
<dbReference type="SUPFAM" id="SSF56112">
    <property type="entry name" value="Protein kinase-like (PK-like)"/>
    <property type="match status" value="1"/>
</dbReference>